<organism evidence="2 3">
    <name type="scientific">Tetrapyrgos nigripes</name>
    <dbReference type="NCBI Taxonomy" id="182062"/>
    <lineage>
        <taxon>Eukaryota</taxon>
        <taxon>Fungi</taxon>
        <taxon>Dikarya</taxon>
        <taxon>Basidiomycota</taxon>
        <taxon>Agaricomycotina</taxon>
        <taxon>Agaricomycetes</taxon>
        <taxon>Agaricomycetidae</taxon>
        <taxon>Agaricales</taxon>
        <taxon>Marasmiineae</taxon>
        <taxon>Marasmiaceae</taxon>
        <taxon>Tetrapyrgos</taxon>
    </lineage>
</organism>
<feature type="region of interest" description="Disordered" evidence="1">
    <location>
        <begin position="51"/>
        <end position="70"/>
    </location>
</feature>
<dbReference type="EMBL" id="JAACJM010000098">
    <property type="protein sequence ID" value="KAF5346944.1"/>
    <property type="molecule type" value="Genomic_DNA"/>
</dbReference>
<accession>A0A8H5CT72</accession>
<protein>
    <submittedName>
        <fullName evidence="2">Uncharacterized protein</fullName>
    </submittedName>
</protein>
<name>A0A8H5CT72_9AGAR</name>
<dbReference type="AlphaFoldDB" id="A0A8H5CT72"/>
<evidence type="ECO:0000256" key="1">
    <source>
        <dbReference type="SAM" id="MobiDB-lite"/>
    </source>
</evidence>
<comment type="caution">
    <text evidence="2">The sequence shown here is derived from an EMBL/GenBank/DDBJ whole genome shotgun (WGS) entry which is preliminary data.</text>
</comment>
<evidence type="ECO:0000313" key="2">
    <source>
        <dbReference type="EMBL" id="KAF5346944.1"/>
    </source>
</evidence>
<reference evidence="2 3" key="1">
    <citation type="journal article" date="2020" name="ISME J.">
        <title>Uncovering the hidden diversity of litter-decomposition mechanisms in mushroom-forming fungi.</title>
        <authorList>
            <person name="Floudas D."/>
            <person name="Bentzer J."/>
            <person name="Ahren D."/>
            <person name="Johansson T."/>
            <person name="Persson P."/>
            <person name="Tunlid A."/>
        </authorList>
    </citation>
    <scope>NUCLEOTIDE SEQUENCE [LARGE SCALE GENOMIC DNA]</scope>
    <source>
        <strain evidence="2 3">CBS 291.85</strain>
    </source>
</reference>
<sequence length="70" mass="7887">MFASRTTHTAEKKGRLWLLCLIPIHGHLMDTQKRTVYKSARGLLRASHFQTSTVKSPPGSMIHTAQTELL</sequence>
<gene>
    <name evidence="2" type="ORF">D9758_010140</name>
</gene>
<dbReference type="Proteomes" id="UP000559256">
    <property type="component" value="Unassembled WGS sequence"/>
</dbReference>
<evidence type="ECO:0000313" key="3">
    <source>
        <dbReference type="Proteomes" id="UP000559256"/>
    </source>
</evidence>
<keyword evidence="3" id="KW-1185">Reference proteome</keyword>
<proteinExistence type="predicted"/>